<dbReference type="SMART" id="SM00297">
    <property type="entry name" value="BROMO"/>
    <property type="match status" value="1"/>
</dbReference>
<proteinExistence type="predicted"/>
<dbReference type="Pfam" id="PF00439">
    <property type="entry name" value="Bromodomain"/>
    <property type="match status" value="1"/>
</dbReference>
<protein>
    <submittedName>
        <fullName evidence="11">Bromodomain containing protein</fullName>
    </submittedName>
</protein>
<feature type="region of interest" description="Disordered" evidence="9">
    <location>
        <begin position="190"/>
        <end position="211"/>
    </location>
</feature>
<evidence type="ECO:0000313" key="11">
    <source>
        <dbReference type="EMBL" id="EAX93039.1"/>
    </source>
</evidence>
<dbReference type="InterPro" id="IPR036427">
    <property type="entry name" value="Bromodomain-like_sf"/>
</dbReference>
<dbReference type="SUPFAM" id="SSF47370">
    <property type="entry name" value="Bromodomain"/>
    <property type="match status" value="1"/>
</dbReference>
<dbReference type="PROSITE" id="PS50014">
    <property type="entry name" value="BROMODOMAIN_2"/>
    <property type="match status" value="1"/>
</dbReference>
<feature type="domain" description="Bromo" evidence="10">
    <location>
        <begin position="1"/>
        <end position="61"/>
    </location>
</feature>
<evidence type="ECO:0000313" key="12">
    <source>
        <dbReference type="Proteomes" id="UP000001542"/>
    </source>
</evidence>
<sequence>MKDNKEAKDDYDSKISNPISLDIIEKKVENDEYSSLFDFRDDINLMFANVQKYFPEDSIVYKISDYFHNIIKKYFLPFDKSNWIAEVSQKRNKIQNLLFKPVNSSSQQSGIDLTKCIIEQVVSEEVYARMKKNNNLLSSPEHQKILIGLINHYQPDIVGTSTTLNLDLTKLKPPTLQALDQKMQELAKTVLDKQNITEGEPSETKKSEETK</sequence>
<reference evidence="11" key="1">
    <citation type="submission" date="2006-10" db="EMBL/GenBank/DDBJ databases">
        <authorList>
            <person name="Amadeo P."/>
            <person name="Zhao Q."/>
            <person name="Wortman J."/>
            <person name="Fraser-Liggett C."/>
            <person name="Carlton J."/>
        </authorList>
    </citation>
    <scope>NUCLEOTIDE SEQUENCE</scope>
    <source>
        <strain evidence="11">G3</strain>
    </source>
</reference>
<dbReference type="GO" id="GO:0016586">
    <property type="term" value="C:RSC-type complex"/>
    <property type="evidence" value="ECO:0007669"/>
    <property type="project" value="InterPro"/>
</dbReference>
<accession>A2FPY0</accession>
<dbReference type="VEuPathDB" id="TrichDB:TVAGG3_0089160"/>
<keyword evidence="6" id="KW-0804">Transcription</keyword>
<reference evidence="11" key="2">
    <citation type="journal article" date="2007" name="Science">
        <title>Draft genome sequence of the sexually transmitted pathogen Trichomonas vaginalis.</title>
        <authorList>
            <person name="Carlton J.M."/>
            <person name="Hirt R.P."/>
            <person name="Silva J.C."/>
            <person name="Delcher A.L."/>
            <person name="Schatz M."/>
            <person name="Zhao Q."/>
            <person name="Wortman J.R."/>
            <person name="Bidwell S.L."/>
            <person name="Alsmark U.C.M."/>
            <person name="Besteiro S."/>
            <person name="Sicheritz-Ponten T."/>
            <person name="Noel C.J."/>
            <person name="Dacks J.B."/>
            <person name="Foster P.G."/>
            <person name="Simillion C."/>
            <person name="Van de Peer Y."/>
            <person name="Miranda-Saavedra D."/>
            <person name="Barton G.J."/>
            <person name="Westrop G.D."/>
            <person name="Mueller S."/>
            <person name="Dessi D."/>
            <person name="Fiori P.L."/>
            <person name="Ren Q."/>
            <person name="Paulsen I."/>
            <person name="Zhang H."/>
            <person name="Bastida-Corcuera F.D."/>
            <person name="Simoes-Barbosa A."/>
            <person name="Brown M.T."/>
            <person name="Hayes R.D."/>
            <person name="Mukherjee M."/>
            <person name="Okumura C.Y."/>
            <person name="Schneider R."/>
            <person name="Smith A.J."/>
            <person name="Vanacova S."/>
            <person name="Villalvazo M."/>
            <person name="Haas B.J."/>
            <person name="Pertea M."/>
            <person name="Feldblyum T.V."/>
            <person name="Utterback T.R."/>
            <person name="Shu C.L."/>
            <person name="Osoegawa K."/>
            <person name="de Jong P.J."/>
            <person name="Hrdy I."/>
            <person name="Horvathova L."/>
            <person name="Zubacova Z."/>
            <person name="Dolezal P."/>
            <person name="Malik S.B."/>
            <person name="Logsdon J.M. Jr."/>
            <person name="Henze K."/>
            <person name="Gupta A."/>
            <person name="Wang C.C."/>
            <person name="Dunne R.L."/>
            <person name="Upcroft J.A."/>
            <person name="Upcroft P."/>
            <person name="White O."/>
            <person name="Salzberg S.L."/>
            <person name="Tang P."/>
            <person name="Chiu C.-H."/>
            <person name="Lee Y.-S."/>
            <person name="Embley T.M."/>
            <person name="Coombs G.H."/>
            <person name="Mottram J.C."/>
            <person name="Tachezy J."/>
            <person name="Fraser-Liggett C.M."/>
            <person name="Johnson P.J."/>
        </authorList>
    </citation>
    <scope>NUCLEOTIDE SEQUENCE [LARGE SCALE GENOMIC DNA]</scope>
    <source>
        <strain evidence="11">G3</strain>
    </source>
</reference>
<evidence type="ECO:0000256" key="6">
    <source>
        <dbReference type="ARBA" id="ARBA00023163"/>
    </source>
</evidence>
<dbReference type="PANTHER" id="PTHR16062:SF19">
    <property type="entry name" value="PROTEIN POLYBROMO-1"/>
    <property type="match status" value="1"/>
</dbReference>
<dbReference type="EMBL" id="DS113933">
    <property type="protein sequence ID" value="EAX93039.1"/>
    <property type="molecule type" value="Genomic_DNA"/>
</dbReference>
<keyword evidence="12" id="KW-1185">Reference proteome</keyword>
<feature type="compositionally biased region" description="Basic and acidic residues" evidence="9">
    <location>
        <begin position="202"/>
        <end position="211"/>
    </location>
</feature>
<evidence type="ECO:0000256" key="1">
    <source>
        <dbReference type="ARBA" id="ARBA00004123"/>
    </source>
</evidence>
<dbReference type="PRINTS" id="PR00503">
    <property type="entry name" value="BROMODOMAIN"/>
</dbReference>
<keyword evidence="3" id="KW-0156">Chromatin regulator</keyword>
<dbReference type="GO" id="GO:0006338">
    <property type="term" value="P:chromatin remodeling"/>
    <property type="evidence" value="ECO:0007669"/>
    <property type="project" value="InterPro"/>
</dbReference>
<keyword evidence="4" id="KW-0805">Transcription regulation</keyword>
<keyword evidence="2" id="KW-0677">Repeat</keyword>
<gene>
    <name evidence="11" type="ORF">TVAG_255200</name>
</gene>
<dbReference type="InterPro" id="IPR037382">
    <property type="entry name" value="Rsc/polybromo"/>
</dbReference>
<dbReference type="VEuPathDB" id="TrichDB:TVAG_255200"/>
<dbReference type="InParanoid" id="A2FPY0"/>
<name>A2FPY0_TRIV3</name>
<evidence type="ECO:0000256" key="5">
    <source>
        <dbReference type="ARBA" id="ARBA00023117"/>
    </source>
</evidence>
<evidence type="ECO:0000259" key="10">
    <source>
        <dbReference type="PROSITE" id="PS50014"/>
    </source>
</evidence>
<evidence type="ECO:0000256" key="4">
    <source>
        <dbReference type="ARBA" id="ARBA00023015"/>
    </source>
</evidence>
<keyword evidence="7" id="KW-0539">Nucleus</keyword>
<dbReference type="OrthoDB" id="21449at2759"/>
<evidence type="ECO:0000256" key="8">
    <source>
        <dbReference type="PROSITE-ProRule" id="PRU00035"/>
    </source>
</evidence>
<comment type="subcellular location">
    <subcellularLocation>
        <location evidence="1">Nucleus</location>
    </subcellularLocation>
</comment>
<dbReference type="KEGG" id="tva:4750757"/>
<dbReference type="InterPro" id="IPR001487">
    <property type="entry name" value="Bromodomain"/>
</dbReference>
<dbReference type="Proteomes" id="UP000001542">
    <property type="component" value="Unassembled WGS sequence"/>
</dbReference>
<evidence type="ECO:0000256" key="2">
    <source>
        <dbReference type="ARBA" id="ARBA00022737"/>
    </source>
</evidence>
<dbReference type="RefSeq" id="XP_001305969.1">
    <property type="nucleotide sequence ID" value="XM_001305968.1"/>
</dbReference>
<dbReference type="PANTHER" id="PTHR16062">
    <property type="entry name" value="SWI/SNF-RELATED"/>
    <property type="match status" value="1"/>
</dbReference>
<dbReference type="CDD" id="cd04369">
    <property type="entry name" value="Bromodomain"/>
    <property type="match status" value="1"/>
</dbReference>
<dbReference type="Gene3D" id="1.20.920.10">
    <property type="entry name" value="Bromodomain-like"/>
    <property type="match status" value="1"/>
</dbReference>
<dbReference type="AlphaFoldDB" id="A2FPY0"/>
<keyword evidence="5 8" id="KW-0103">Bromodomain</keyword>
<evidence type="ECO:0000256" key="7">
    <source>
        <dbReference type="ARBA" id="ARBA00023242"/>
    </source>
</evidence>
<evidence type="ECO:0000256" key="3">
    <source>
        <dbReference type="ARBA" id="ARBA00022853"/>
    </source>
</evidence>
<organism evidence="11 12">
    <name type="scientific">Trichomonas vaginalis (strain ATCC PRA-98 / G3)</name>
    <dbReference type="NCBI Taxonomy" id="412133"/>
    <lineage>
        <taxon>Eukaryota</taxon>
        <taxon>Metamonada</taxon>
        <taxon>Parabasalia</taxon>
        <taxon>Trichomonadida</taxon>
        <taxon>Trichomonadidae</taxon>
        <taxon>Trichomonas</taxon>
    </lineage>
</organism>
<dbReference type="SMR" id="A2FPY0"/>
<evidence type="ECO:0000256" key="9">
    <source>
        <dbReference type="SAM" id="MobiDB-lite"/>
    </source>
</evidence>